<sequence>TLRVSHMVQSDKKSSTLGPPGRLEELVPEDSLIVEPLQVMARNGIFLENRSTFTMRTSHCKAHISDTYTKQPCYMQEMTEYTPSSNSGLKKLAKPESKGSTEKQHNMDKQIASPNNELKRFTKPESKKSSEKQQKVDVKEQYIVSKTSEQPTSSTSEQKKLIKPESKRSSEKQQSMNVKKQHVISKMREQSTSPNGELKKLVNPESKRSSEKQQNMNVKKQHVESTIIEHTAPSNSQMEKLTNLESKQSPEKQQNMDIKKRHVEFNLAGAKQNLNSSDAKGSKVLANSATTIEPYNLATTSTKNRISEDSGEDSDVDQDEEDDDSDVDNEGTRNEERKAPLELMGEFLKAIMDRDYKLSSKLCQMILIYEPENPEAQQFKILLDMKIQLECNLCGNINVKKYEFFGSTDTDKTQSEAAGKKTMRELSSPCPNQSIYHNAKYPLVGVTNEQC</sequence>
<feature type="compositionally biased region" description="Basic and acidic residues" evidence="1">
    <location>
        <begin position="93"/>
        <end position="108"/>
    </location>
</feature>
<feature type="region of interest" description="Disordered" evidence="1">
    <location>
        <begin position="300"/>
        <end position="338"/>
    </location>
</feature>
<organism evidence="2 3">
    <name type="scientific">Chiloscyllium punctatum</name>
    <name type="common">Brownbanded bambooshark</name>
    <name type="synonym">Hemiscyllium punctatum</name>
    <dbReference type="NCBI Taxonomy" id="137246"/>
    <lineage>
        <taxon>Eukaryota</taxon>
        <taxon>Metazoa</taxon>
        <taxon>Chordata</taxon>
        <taxon>Craniata</taxon>
        <taxon>Vertebrata</taxon>
        <taxon>Chondrichthyes</taxon>
        <taxon>Elasmobranchii</taxon>
        <taxon>Galeomorphii</taxon>
        <taxon>Galeoidea</taxon>
        <taxon>Orectolobiformes</taxon>
        <taxon>Hemiscylliidae</taxon>
        <taxon>Chiloscyllium</taxon>
    </lineage>
</organism>
<dbReference type="EMBL" id="BEZZ01000884">
    <property type="protein sequence ID" value="GCC36787.1"/>
    <property type="molecule type" value="Genomic_DNA"/>
</dbReference>
<feature type="compositionally biased region" description="Basic and acidic residues" evidence="1">
    <location>
        <begin position="117"/>
        <end position="140"/>
    </location>
</feature>
<accession>A0A401T2H9</accession>
<dbReference type="AlphaFoldDB" id="A0A401T2H9"/>
<dbReference type="OrthoDB" id="9950633at2759"/>
<evidence type="ECO:0008006" key="4">
    <source>
        <dbReference type="Google" id="ProtNLM"/>
    </source>
</evidence>
<dbReference type="PANTHER" id="PTHR21520:SF2">
    <property type="entry name" value="GLUTAMATE-RICH PROTEIN 2"/>
    <property type="match status" value="1"/>
</dbReference>
<feature type="compositionally biased region" description="Low complexity" evidence="1">
    <location>
        <begin position="145"/>
        <end position="156"/>
    </location>
</feature>
<keyword evidence="3" id="KW-1185">Reference proteome</keyword>
<evidence type="ECO:0000313" key="3">
    <source>
        <dbReference type="Proteomes" id="UP000287033"/>
    </source>
</evidence>
<dbReference type="OMA" id="RASHCKA"/>
<feature type="compositionally biased region" description="Polar residues" evidence="1">
    <location>
        <begin position="232"/>
        <end position="256"/>
    </location>
</feature>
<feature type="region of interest" description="Disordered" evidence="1">
    <location>
        <begin position="80"/>
        <end position="256"/>
    </location>
</feature>
<evidence type="ECO:0000313" key="2">
    <source>
        <dbReference type="EMBL" id="GCC36787.1"/>
    </source>
</evidence>
<feature type="compositionally biased region" description="Basic and acidic residues" evidence="1">
    <location>
        <begin position="157"/>
        <end position="171"/>
    </location>
</feature>
<dbReference type="Proteomes" id="UP000287033">
    <property type="component" value="Unassembled WGS sequence"/>
</dbReference>
<proteinExistence type="predicted"/>
<name>A0A401T2H9_CHIPU</name>
<feature type="non-terminal residue" evidence="2">
    <location>
        <position position="1"/>
    </location>
</feature>
<feature type="compositionally biased region" description="Acidic residues" evidence="1">
    <location>
        <begin position="309"/>
        <end position="329"/>
    </location>
</feature>
<dbReference type="InterPro" id="IPR026703">
    <property type="entry name" value="ERICH2"/>
</dbReference>
<comment type="caution">
    <text evidence="2">The sequence shown here is derived from an EMBL/GenBank/DDBJ whole genome shotgun (WGS) entry which is preliminary data.</text>
</comment>
<reference evidence="2 3" key="1">
    <citation type="journal article" date="2018" name="Nat. Ecol. Evol.">
        <title>Shark genomes provide insights into elasmobranch evolution and the origin of vertebrates.</title>
        <authorList>
            <person name="Hara Y"/>
            <person name="Yamaguchi K"/>
            <person name="Onimaru K"/>
            <person name="Kadota M"/>
            <person name="Koyanagi M"/>
            <person name="Keeley SD"/>
            <person name="Tatsumi K"/>
            <person name="Tanaka K"/>
            <person name="Motone F"/>
            <person name="Kageyama Y"/>
            <person name="Nozu R"/>
            <person name="Adachi N"/>
            <person name="Nishimura O"/>
            <person name="Nakagawa R"/>
            <person name="Tanegashima C"/>
            <person name="Kiyatake I"/>
            <person name="Matsumoto R"/>
            <person name="Murakumo K"/>
            <person name="Nishida K"/>
            <person name="Terakita A"/>
            <person name="Kuratani S"/>
            <person name="Sato K"/>
            <person name="Hyodo S Kuraku.S."/>
        </authorList>
    </citation>
    <scope>NUCLEOTIDE SEQUENCE [LARGE SCALE GENOMIC DNA]</scope>
</reference>
<feature type="compositionally biased region" description="Basic and acidic residues" evidence="1">
    <location>
        <begin position="197"/>
        <end position="211"/>
    </location>
</feature>
<dbReference type="PANTHER" id="PTHR21520">
    <property type="entry name" value="GLUTAMATE-RICH PROTEIN 2"/>
    <property type="match status" value="1"/>
</dbReference>
<dbReference type="STRING" id="137246.A0A401T2H9"/>
<feature type="region of interest" description="Disordered" evidence="1">
    <location>
        <begin position="1"/>
        <end position="22"/>
    </location>
</feature>
<protein>
    <recommendedName>
        <fullName evidence="4">Glutamate-rich protein 2</fullName>
    </recommendedName>
</protein>
<evidence type="ECO:0000256" key="1">
    <source>
        <dbReference type="SAM" id="MobiDB-lite"/>
    </source>
</evidence>
<gene>
    <name evidence="2" type="ORF">chiPu_0015286</name>
</gene>